<sequence>MVQLWRAFGHLVPLFLIIVLGVSVITYFVSKKRKSDRVIVNLLFIFSIIGILLVTVYPNAYGPGMPRVVNIVPLVGMYNILFHSVDITIPIRNLGLNILLFVPFGFFLTLKTSSFQRKLNLFVILTGFIFSLFIETVQFAIPMGRSSDIDDVILNTIGTFLGYIIWKLFNSKSSSISSFKETSNGKM</sequence>
<dbReference type="InterPro" id="IPR006976">
    <property type="entry name" value="VanZ-like"/>
</dbReference>
<protein>
    <submittedName>
        <fullName evidence="3">VanZ family protein</fullName>
    </submittedName>
</protein>
<evidence type="ECO:0000259" key="2">
    <source>
        <dbReference type="Pfam" id="PF04892"/>
    </source>
</evidence>
<name>A0AA90TSP2_9BACI</name>
<keyword evidence="1" id="KW-0812">Transmembrane</keyword>
<keyword evidence="4" id="KW-1185">Reference proteome</keyword>
<dbReference type="EMBL" id="JAVGVR010000001">
    <property type="protein sequence ID" value="MDQ6597990.1"/>
    <property type="molecule type" value="Genomic_DNA"/>
</dbReference>
<reference evidence="3" key="1">
    <citation type="submission" date="2023-08" db="EMBL/GenBank/DDBJ databases">
        <title>Nitrogen cycling bacteria in agricultural field soils.</title>
        <authorList>
            <person name="Jang J."/>
        </authorList>
    </citation>
    <scope>NUCLEOTIDE SEQUENCE</scope>
    <source>
        <strain evidence="3">PS3-36</strain>
    </source>
</reference>
<accession>A0AA90TSP2</accession>
<feature type="transmembrane region" description="Helical" evidence="1">
    <location>
        <begin position="12"/>
        <end position="30"/>
    </location>
</feature>
<dbReference type="Pfam" id="PF04892">
    <property type="entry name" value="VanZ"/>
    <property type="match status" value="1"/>
</dbReference>
<keyword evidence="1" id="KW-1133">Transmembrane helix</keyword>
<feature type="domain" description="VanZ-like" evidence="2">
    <location>
        <begin position="44"/>
        <end position="169"/>
    </location>
</feature>
<organism evidence="3 4">
    <name type="scientific">Bacillus salipaludis</name>
    <dbReference type="NCBI Taxonomy" id="2547811"/>
    <lineage>
        <taxon>Bacteria</taxon>
        <taxon>Bacillati</taxon>
        <taxon>Bacillota</taxon>
        <taxon>Bacilli</taxon>
        <taxon>Bacillales</taxon>
        <taxon>Bacillaceae</taxon>
        <taxon>Bacillus</taxon>
    </lineage>
</organism>
<feature type="transmembrane region" description="Helical" evidence="1">
    <location>
        <begin position="152"/>
        <end position="169"/>
    </location>
</feature>
<evidence type="ECO:0000313" key="4">
    <source>
        <dbReference type="Proteomes" id="UP001178888"/>
    </source>
</evidence>
<evidence type="ECO:0000256" key="1">
    <source>
        <dbReference type="SAM" id="Phobius"/>
    </source>
</evidence>
<feature type="transmembrane region" description="Helical" evidence="1">
    <location>
        <begin position="119"/>
        <end position="140"/>
    </location>
</feature>
<keyword evidence="1" id="KW-0472">Membrane</keyword>
<comment type="caution">
    <text evidence="3">The sequence shown here is derived from an EMBL/GenBank/DDBJ whole genome shotgun (WGS) entry which is preliminary data.</text>
</comment>
<dbReference type="InterPro" id="IPR053150">
    <property type="entry name" value="Teicoplanin_resist-assoc"/>
</dbReference>
<dbReference type="AlphaFoldDB" id="A0AA90TSP2"/>
<evidence type="ECO:0000313" key="3">
    <source>
        <dbReference type="EMBL" id="MDQ6597990.1"/>
    </source>
</evidence>
<dbReference type="RefSeq" id="WP_165976447.1">
    <property type="nucleotide sequence ID" value="NZ_JAVGVR010000001.1"/>
</dbReference>
<feature type="transmembrane region" description="Helical" evidence="1">
    <location>
        <begin position="42"/>
        <end position="60"/>
    </location>
</feature>
<gene>
    <name evidence="3" type="ORF">RCG21_16765</name>
</gene>
<dbReference type="PANTHER" id="PTHR36834:SF1">
    <property type="entry name" value="INTEGRAL MEMBRANE PROTEIN"/>
    <property type="match status" value="1"/>
</dbReference>
<proteinExistence type="predicted"/>
<dbReference type="PANTHER" id="PTHR36834">
    <property type="entry name" value="MEMBRANE PROTEIN-RELATED"/>
    <property type="match status" value="1"/>
</dbReference>
<feature type="transmembrane region" description="Helical" evidence="1">
    <location>
        <begin position="80"/>
        <end position="107"/>
    </location>
</feature>
<dbReference type="Proteomes" id="UP001178888">
    <property type="component" value="Unassembled WGS sequence"/>
</dbReference>